<name>A0A3B0VH95_9ZZZZ</name>
<reference evidence="2" key="1">
    <citation type="submission" date="2018-06" db="EMBL/GenBank/DDBJ databases">
        <authorList>
            <person name="Zhirakovskaya E."/>
        </authorList>
    </citation>
    <scope>NUCLEOTIDE SEQUENCE</scope>
</reference>
<dbReference type="AlphaFoldDB" id="A0A3B0VH95"/>
<evidence type="ECO:0000313" key="2">
    <source>
        <dbReference type="EMBL" id="VAW42978.1"/>
    </source>
</evidence>
<sequence length="154" mass="17609">MDDIRGIFEIGATAVNQNDLARRIAADLEVYQLDTPENWPEFAITAVSATNATTNPPELYASLEQAARAYDNMWVAIEIKPSRWPLVNFIKRGFHQLVIFYVNRLGERQIKFNDRILRAVNLLAADQAAQNNETAALKQQIIRLQNQIDKLEKR</sequence>
<dbReference type="EMBL" id="UOEU01000994">
    <property type="protein sequence ID" value="VAW42978.1"/>
    <property type="molecule type" value="Genomic_DNA"/>
</dbReference>
<keyword evidence="1" id="KW-0175">Coiled coil</keyword>
<proteinExistence type="predicted"/>
<protein>
    <submittedName>
        <fullName evidence="2">Uncharacterized protein</fullName>
    </submittedName>
</protein>
<accession>A0A3B0VH95</accession>
<gene>
    <name evidence="2" type="ORF">MNBD_CHLOROFLEXI01-4753</name>
</gene>
<evidence type="ECO:0000256" key="1">
    <source>
        <dbReference type="SAM" id="Coils"/>
    </source>
</evidence>
<organism evidence="2">
    <name type="scientific">hydrothermal vent metagenome</name>
    <dbReference type="NCBI Taxonomy" id="652676"/>
    <lineage>
        <taxon>unclassified sequences</taxon>
        <taxon>metagenomes</taxon>
        <taxon>ecological metagenomes</taxon>
    </lineage>
</organism>
<feature type="coiled-coil region" evidence="1">
    <location>
        <begin position="127"/>
        <end position="154"/>
    </location>
</feature>